<dbReference type="Pfam" id="PF00075">
    <property type="entry name" value="RNase_H"/>
    <property type="match status" value="1"/>
</dbReference>
<dbReference type="SUPFAM" id="SSF53098">
    <property type="entry name" value="Ribonuclease H-like"/>
    <property type="match status" value="1"/>
</dbReference>
<proteinExistence type="predicted"/>
<name>A0A6C0AG47_9ZZZZ</name>
<dbReference type="InterPro" id="IPR012337">
    <property type="entry name" value="RNaseH-like_sf"/>
</dbReference>
<dbReference type="Gene3D" id="3.30.420.10">
    <property type="entry name" value="Ribonuclease H-like superfamily/Ribonuclease H"/>
    <property type="match status" value="1"/>
</dbReference>
<dbReference type="InterPro" id="IPR002156">
    <property type="entry name" value="RNaseH_domain"/>
</dbReference>
<evidence type="ECO:0000313" key="2">
    <source>
        <dbReference type="EMBL" id="QHS78443.1"/>
    </source>
</evidence>
<protein>
    <recommendedName>
        <fullName evidence="1">RNase H type-1 domain-containing protein</fullName>
    </recommendedName>
</protein>
<accession>A0A6C0AG47</accession>
<sequence>MELKIMEDNIECYTDASYSQFINTSVVAYKIGNDEIILEILENIKNTEAELYAVEKCISLCNKKNIKIYTDCQKAVQNYKNNQYPKNVVLFKVEGHKKTINRDEKDKIFNLVDKAARKKLRSIRS</sequence>
<dbReference type="GO" id="GO:0003676">
    <property type="term" value="F:nucleic acid binding"/>
    <property type="evidence" value="ECO:0007669"/>
    <property type="project" value="InterPro"/>
</dbReference>
<dbReference type="InterPro" id="IPR036397">
    <property type="entry name" value="RNaseH_sf"/>
</dbReference>
<evidence type="ECO:0000259" key="1">
    <source>
        <dbReference type="Pfam" id="PF00075"/>
    </source>
</evidence>
<reference evidence="2" key="1">
    <citation type="journal article" date="2020" name="Nature">
        <title>Giant virus diversity and host interactions through global metagenomics.</title>
        <authorList>
            <person name="Schulz F."/>
            <person name="Roux S."/>
            <person name="Paez-Espino D."/>
            <person name="Jungbluth S."/>
            <person name="Walsh D.A."/>
            <person name="Denef V.J."/>
            <person name="McMahon K.D."/>
            <person name="Konstantinidis K.T."/>
            <person name="Eloe-Fadrosh E.A."/>
            <person name="Kyrpides N.C."/>
            <person name="Woyke T."/>
        </authorList>
    </citation>
    <scope>NUCLEOTIDE SEQUENCE</scope>
    <source>
        <strain evidence="2">GVMAG-S-1021933-23</strain>
    </source>
</reference>
<dbReference type="GO" id="GO:0004523">
    <property type="term" value="F:RNA-DNA hybrid ribonuclease activity"/>
    <property type="evidence" value="ECO:0007669"/>
    <property type="project" value="InterPro"/>
</dbReference>
<dbReference type="EMBL" id="MN740597">
    <property type="protein sequence ID" value="QHS78443.1"/>
    <property type="molecule type" value="Genomic_DNA"/>
</dbReference>
<feature type="domain" description="RNase H type-1" evidence="1">
    <location>
        <begin position="9"/>
        <end position="115"/>
    </location>
</feature>
<dbReference type="AlphaFoldDB" id="A0A6C0AG47"/>
<organism evidence="2">
    <name type="scientific">viral metagenome</name>
    <dbReference type="NCBI Taxonomy" id="1070528"/>
    <lineage>
        <taxon>unclassified sequences</taxon>
        <taxon>metagenomes</taxon>
        <taxon>organismal metagenomes</taxon>
    </lineage>
</organism>